<evidence type="ECO:0000256" key="7">
    <source>
        <dbReference type="ARBA" id="ARBA00022801"/>
    </source>
</evidence>
<evidence type="ECO:0000256" key="8">
    <source>
        <dbReference type="SAM" id="MobiDB-lite"/>
    </source>
</evidence>
<evidence type="ECO:0000259" key="9">
    <source>
        <dbReference type="PROSITE" id="PS50879"/>
    </source>
</evidence>
<dbReference type="GO" id="GO:0003676">
    <property type="term" value="F:nucleic acid binding"/>
    <property type="evidence" value="ECO:0007669"/>
    <property type="project" value="InterPro"/>
</dbReference>
<dbReference type="InterPro" id="IPR002156">
    <property type="entry name" value="RNaseH_domain"/>
</dbReference>
<dbReference type="PANTHER" id="PTHR10642:SF26">
    <property type="entry name" value="RIBONUCLEASE H1"/>
    <property type="match status" value="1"/>
</dbReference>
<dbReference type="PANTHER" id="PTHR10642">
    <property type="entry name" value="RIBONUCLEASE H1"/>
    <property type="match status" value="1"/>
</dbReference>
<evidence type="ECO:0000256" key="1">
    <source>
        <dbReference type="ARBA" id="ARBA00000077"/>
    </source>
</evidence>
<feature type="region of interest" description="Disordered" evidence="8">
    <location>
        <begin position="160"/>
        <end position="182"/>
    </location>
</feature>
<organism evidence="10 11">
    <name type="scientific">Alectoria fallacina</name>
    <dbReference type="NCBI Taxonomy" id="1903189"/>
    <lineage>
        <taxon>Eukaryota</taxon>
        <taxon>Fungi</taxon>
        <taxon>Dikarya</taxon>
        <taxon>Ascomycota</taxon>
        <taxon>Pezizomycotina</taxon>
        <taxon>Lecanoromycetes</taxon>
        <taxon>OSLEUM clade</taxon>
        <taxon>Lecanoromycetidae</taxon>
        <taxon>Lecanorales</taxon>
        <taxon>Lecanorineae</taxon>
        <taxon>Parmeliaceae</taxon>
        <taxon>Alectoria</taxon>
    </lineage>
</organism>
<dbReference type="InterPro" id="IPR036397">
    <property type="entry name" value="RNaseH_sf"/>
</dbReference>
<evidence type="ECO:0000313" key="10">
    <source>
        <dbReference type="EMBL" id="CAF9928220.1"/>
    </source>
</evidence>
<dbReference type="SUPFAM" id="SSF53098">
    <property type="entry name" value="Ribonuclease H-like"/>
    <property type="match status" value="1"/>
</dbReference>
<dbReference type="AlphaFoldDB" id="A0A8H3IUB5"/>
<dbReference type="GO" id="GO:0046872">
    <property type="term" value="F:metal ion binding"/>
    <property type="evidence" value="ECO:0007669"/>
    <property type="project" value="UniProtKB-KW"/>
</dbReference>
<dbReference type="PROSITE" id="PS50879">
    <property type="entry name" value="RNASE_H_1"/>
    <property type="match status" value="1"/>
</dbReference>
<reference evidence="10" key="1">
    <citation type="submission" date="2021-03" db="EMBL/GenBank/DDBJ databases">
        <authorList>
            <person name="Tagirdzhanova G."/>
        </authorList>
    </citation>
    <scope>NUCLEOTIDE SEQUENCE</scope>
</reference>
<dbReference type="GO" id="GO:0004523">
    <property type="term" value="F:RNA-DNA hybrid ribonuclease activity"/>
    <property type="evidence" value="ECO:0007669"/>
    <property type="project" value="UniProtKB-EC"/>
</dbReference>
<evidence type="ECO:0000313" key="11">
    <source>
        <dbReference type="Proteomes" id="UP000664203"/>
    </source>
</evidence>
<dbReference type="EMBL" id="CAJPDR010000246">
    <property type="protein sequence ID" value="CAF9928220.1"/>
    <property type="molecule type" value="Genomic_DNA"/>
</dbReference>
<dbReference type="EC" id="3.1.26.4" evidence="3"/>
<keyword evidence="4" id="KW-0540">Nuclease</keyword>
<keyword evidence="6" id="KW-0255">Endonuclease</keyword>
<protein>
    <recommendedName>
        <fullName evidence="3">ribonuclease H</fullName>
        <ecNumber evidence="3">3.1.26.4</ecNumber>
    </recommendedName>
</protein>
<comment type="catalytic activity">
    <reaction evidence="1">
        <text>Endonucleolytic cleavage to 5'-phosphomonoester.</text>
        <dbReference type="EC" id="3.1.26.4"/>
    </reaction>
</comment>
<evidence type="ECO:0000256" key="2">
    <source>
        <dbReference type="ARBA" id="ARBA00005300"/>
    </source>
</evidence>
<evidence type="ECO:0000256" key="4">
    <source>
        <dbReference type="ARBA" id="ARBA00022722"/>
    </source>
</evidence>
<evidence type="ECO:0000256" key="5">
    <source>
        <dbReference type="ARBA" id="ARBA00022723"/>
    </source>
</evidence>
<keyword evidence="11" id="KW-1185">Reference proteome</keyword>
<dbReference type="InterPro" id="IPR012337">
    <property type="entry name" value="RNaseH-like_sf"/>
</dbReference>
<dbReference type="Proteomes" id="UP000664203">
    <property type="component" value="Unassembled WGS sequence"/>
</dbReference>
<dbReference type="Pfam" id="PF00075">
    <property type="entry name" value="RNase_H"/>
    <property type="match status" value="1"/>
</dbReference>
<keyword evidence="7" id="KW-0378">Hydrolase</keyword>
<dbReference type="OrthoDB" id="245563at2759"/>
<comment type="caution">
    <text evidence="10">The sequence shown here is derived from an EMBL/GenBank/DDBJ whole genome shotgun (WGS) entry which is preliminary data.</text>
</comment>
<gene>
    <name evidence="10" type="ORF">ALECFALPRED_003982</name>
</gene>
<name>A0A8H3IUB5_9LECA</name>
<proteinExistence type="inferred from homology"/>
<keyword evidence="5" id="KW-0479">Metal-binding</keyword>
<sequence>MPYTMNLYTNGGCRPNSQTGPIAAAAVVMTNKYSHRTIWTRRLPSSPVPTSQRAKLCAIILALEQAQLKAQQMRSRPHMDITILTDSKYVIGCMTEWCQKWMRNGFRSSRGREVANRDLIERALLLEGDVLGAGTVDWVWVPRSRNEVAEAVVDGVLDEMEPGYEDSGSDSPIRASWERGDW</sequence>
<dbReference type="GO" id="GO:0043137">
    <property type="term" value="P:DNA replication, removal of RNA primer"/>
    <property type="evidence" value="ECO:0007669"/>
    <property type="project" value="TreeGrafter"/>
</dbReference>
<evidence type="ECO:0000256" key="3">
    <source>
        <dbReference type="ARBA" id="ARBA00012180"/>
    </source>
</evidence>
<dbReference type="InterPro" id="IPR050092">
    <property type="entry name" value="RNase_H"/>
</dbReference>
<evidence type="ECO:0000256" key="6">
    <source>
        <dbReference type="ARBA" id="ARBA00022759"/>
    </source>
</evidence>
<accession>A0A8H3IUB5</accession>
<dbReference type="Gene3D" id="3.30.420.10">
    <property type="entry name" value="Ribonuclease H-like superfamily/Ribonuclease H"/>
    <property type="match status" value="1"/>
</dbReference>
<comment type="similarity">
    <text evidence="2">Belongs to the RNase H family.</text>
</comment>
<feature type="domain" description="RNase H type-1" evidence="9">
    <location>
        <begin position="1"/>
        <end position="162"/>
    </location>
</feature>